<dbReference type="CDD" id="cd05233">
    <property type="entry name" value="SDR_c"/>
    <property type="match status" value="1"/>
</dbReference>
<keyword evidence="2" id="KW-0560">Oxidoreductase</keyword>
<sequence>MTIVDQDAASVTTAPTTRSGVVVTGAARGLGRGIAEVLAAHGWNVVGVDLAPEMDQVAADLGPGHGSVVGDAGDGEVLERACRLAAELGDGVGAAVFNAGVTAPGASVGYDLDDWDRVLGVNLRGVFIGAQAVRPHLVAGGAMVMLSSICSTQGFAARASYCASKAGVDGLVRSLAQEWGPDGIRVNAIAPGTIETEMQQAMVASGRASMSGYLERVPLGRIGRPSEIGEAAAFLVSPRSSYVSGVVLPVDGGWAGGGLPATAPS</sequence>
<dbReference type="PANTHER" id="PTHR42760:SF40">
    <property type="entry name" value="3-OXOACYL-[ACYL-CARRIER-PROTEIN] REDUCTASE, CHLOROPLASTIC"/>
    <property type="match status" value="1"/>
</dbReference>
<comment type="similarity">
    <text evidence="1">Belongs to the short-chain dehydrogenases/reductases (SDR) family.</text>
</comment>
<evidence type="ECO:0000313" key="3">
    <source>
        <dbReference type="Proteomes" id="UP001268542"/>
    </source>
</evidence>
<dbReference type="Gene3D" id="3.40.50.720">
    <property type="entry name" value="NAD(P)-binding Rossmann-like Domain"/>
    <property type="match status" value="1"/>
</dbReference>
<comment type="caution">
    <text evidence="2">The sequence shown here is derived from an EMBL/GenBank/DDBJ whole genome shotgun (WGS) entry which is preliminary data.</text>
</comment>
<accession>A0ABU3PS09</accession>
<dbReference type="EC" id="1.1.-.-" evidence="2"/>
<evidence type="ECO:0000256" key="1">
    <source>
        <dbReference type="ARBA" id="ARBA00006484"/>
    </source>
</evidence>
<organism evidence="2 3">
    <name type="scientific">Nocardioides imazamoxiresistens</name>
    <dbReference type="NCBI Taxonomy" id="3231893"/>
    <lineage>
        <taxon>Bacteria</taxon>
        <taxon>Bacillati</taxon>
        <taxon>Actinomycetota</taxon>
        <taxon>Actinomycetes</taxon>
        <taxon>Propionibacteriales</taxon>
        <taxon>Nocardioidaceae</taxon>
        <taxon>Nocardioides</taxon>
    </lineage>
</organism>
<evidence type="ECO:0000313" key="2">
    <source>
        <dbReference type="EMBL" id="MDT9591681.1"/>
    </source>
</evidence>
<dbReference type="PRINTS" id="PR00081">
    <property type="entry name" value="GDHRDH"/>
</dbReference>
<dbReference type="RefSeq" id="WP_315730659.1">
    <property type="nucleotide sequence ID" value="NZ_JAVYII010000001.1"/>
</dbReference>
<name>A0ABU3PS09_9ACTN</name>
<dbReference type="InterPro" id="IPR036291">
    <property type="entry name" value="NAD(P)-bd_dom_sf"/>
</dbReference>
<dbReference type="InterPro" id="IPR002347">
    <property type="entry name" value="SDR_fam"/>
</dbReference>
<protein>
    <submittedName>
        <fullName evidence="2">SDR family oxidoreductase</fullName>
        <ecNumber evidence="2">1.1.-.-</ecNumber>
    </submittedName>
</protein>
<dbReference type="SUPFAM" id="SSF51735">
    <property type="entry name" value="NAD(P)-binding Rossmann-fold domains"/>
    <property type="match status" value="1"/>
</dbReference>
<dbReference type="GO" id="GO:0016491">
    <property type="term" value="F:oxidoreductase activity"/>
    <property type="evidence" value="ECO:0007669"/>
    <property type="project" value="UniProtKB-KW"/>
</dbReference>
<dbReference type="PANTHER" id="PTHR42760">
    <property type="entry name" value="SHORT-CHAIN DEHYDROGENASES/REDUCTASES FAMILY MEMBER"/>
    <property type="match status" value="1"/>
</dbReference>
<keyword evidence="3" id="KW-1185">Reference proteome</keyword>
<dbReference type="PROSITE" id="PS00061">
    <property type="entry name" value="ADH_SHORT"/>
    <property type="match status" value="1"/>
</dbReference>
<dbReference type="Proteomes" id="UP001268542">
    <property type="component" value="Unassembled WGS sequence"/>
</dbReference>
<dbReference type="EMBL" id="JAVYII010000001">
    <property type="protein sequence ID" value="MDT9591681.1"/>
    <property type="molecule type" value="Genomic_DNA"/>
</dbReference>
<proteinExistence type="inferred from homology"/>
<gene>
    <name evidence="2" type="ORF">RDV89_01285</name>
</gene>
<dbReference type="Pfam" id="PF13561">
    <property type="entry name" value="adh_short_C2"/>
    <property type="match status" value="1"/>
</dbReference>
<reference evidence="2 3" key="1">
    <citation type="submission" date="2023-08" db="EMBL/GenBank/DDBJ databases">
        <title>Nocardioides seae sp. nov., a bacterium isolated from a soil.</title>
        <authorList>
            <person name="Wang X."/>
        </authorList>
    </citation>
    <scope>NUCLEOTIDE SEQUENCE [LARGE SCALE GENOMIC DNA]</scope>
    <source>
        <strain evidence="2 3">YZH12</strain>
    </source>
</reference>
<dbReference type="PRINTS" id="PR00080">
    <property type="entry name" value="SDRFAMILY"/>
</dbReference>
<dbReference type="InterPro" id="IPR020904">
    <property type="entry name" value="Sc_DH/Rdtase_CS"/>
</dbReference>